<keyword evidence="1" id="KW-1133">Transmembrane helix</keyword>
<dbReference type="RefSeq" id="WP_076096623.1">
    <property type="nucleotide sequence ID" value="NZ_MTHD01000005.1"/>
</dbReference>
<dbReference type="STRING" id="418702.BJN45_14945"/>
<evidence type="ECO:0000313" key="3">
    <source>
        <dbReference type="Proteomes" id="UP000187526"/>
    </source>
</evidence>
<protein>
    <submittedName>
        <fullName evidence="2">Uncharacterized protein</fullName>
    </submittedName>
</protein>
<gene>
    <name evidence="2" type="ORF">BJN45_14945</name>
</gene>
<reference evidence="2 3" key="1">
    <citation type="submission" date="2016-10" db="EMBL/GenBank/DDBJ databases">
        <title>Alkaliphiles isolated from bioreactors.</title>
        <authorList>
            <person name="Salah Z."/>
            <person name="Rout S.P."/>
            <person name="Humphreys P.N."/>
        </authorList>
    </citation>
    <scope>NUCLEOTIDE SEQUENCE [LARGE SCALE GENOMIC DNA]</scope>
    <source>
        <strain evidence="2 3">ZS02</strain>
    </source>
</reference>
<keyword evidence="3" id="KW-1185">Reference proteome</keyword>
<evidence type="ECO:0000256" key="1">
    <source>
        <dbReference type="SAM" id="Phobius"/>
    </source>
</evidence>
<keyword evidence="1" id="KW-0472">Membrane</keyword>
<name>A0A1R1I1F3_9RHOO</name>
<proteinExistence type="predicted"/>
<comment type="caution">
    <text evidence="2">The sequence shown here is derived from an EMBL/GenBank/DDBJ whole genome shotgun (WGS) entry which is preliminary data.</text>
</comment>
<organism evidence="2 3">
    <name type="scientific">Azonexus hydrophilus</name>
    <dbReference type="NCBI Taxonomy" id="418702"/>
    <lineage>
        <taxon>Bacteria</taxon>
        <taxon>Pseudomonadati</taxon>
        <taxon>Pseudomonadota</taxon>
        <taxon>Betaproteobacteria</taxon>
        <taxon>Rhodocyclales</taxon>
        <taxon>Azonexaceae</taxon>
        <taxon>Azonexus</taxon>
    </lineage>
</organism>
<keyword evidence="1" id="KW-0812">Transmembrane</keyword>
<dbReference type="AlphaFoldDB" id="A0A1R1I1F3"/>
<dbReference type="OrthoDB" id="9180769at2"/>
<evidence type="ECO:0000313" key="2">
    <source>
        <dbReference type="EMBL" id="OMG52576.1"/>
    </source>
</evidence>
<dbReference type="Proteomes" id="UP000187526">
    <property type="component" value="Unassembled WGS sequence"/>
</dbReference>
<sequence>MNEKRAITLMRGISALAIFLPMLWIAWAYTPVPLLITLGIAASLVSIRIGQAGEARYGRRVQVTEMLPLGRKGDKQMLIGGIAGYLMIVFFGLAAWLAFHD</sequence>
<dbReference type="EMBL" id="MTHD01000005">
    <property type="protein sequence ID" value="OMG52576.1"/>
    <property type="molecule type" value="Genomic_DNA"/>
</dbReference>
<feature type="transmembrane region" description="Helical" evidence="1">
    <location>
        <begin position="35"/>
        <end position="57"/>
    </location>
</feature>
<feature type="transmembrane region" description="Helical" evidence="1">
    <location>
        <begin position="78"/>
        <end position="99"/>
    </location>
</feature>
<accession>A0A1R1I1F3</accession>
<feature type="transmembrane region" description="Helical" evidence="1">
    <location>
        <begin position="12"/>
        <end position="29"/>
    </location>
</feature>